<dbReference type="EMBL" id="QNSA01000010">
    <property type="protein sequence ID" value="RBP70439.1"/>
    <property type="molecule type" value="Genomic_DNA"/>
</dbReference>
<organism evidence="2 3">
    <name type="scientific">Marinobacter nauticus</name>
    <name type="common">Marinobacter hydrocarbonoclasticus</name>
    <name type="synonym">Marinobacter aquaeolei</name>
    <dbReference type="NCBI Taxonomy" id="2743"/>
    <lineage>
        <taxon>Bacteria</taxon>
        <taxon>Pseudomonadati</taxon>
        <taxon>Pseudomonadota</taxon>
        <taxon>Gammaproteobacteria</taxon>
        <taxon>Pseudomonadales</taxon>
        <taxon>Marinobacteraceae</taxon>
        <taxon>Marinobacter</taxon>
    </lineage>
</organism>
<accession>A0A368UWP2</accession>
<sequence>MRMIVVVFSLALAGCASSIKENQHWSIRAAAPDRYDAWLINAHLEKPGVRSWRAPLGGQVGCCWSGAGGPVGSGGEMNPFPSLIALHWFSFAEQKFYFSLVRVPEGLQDRMRKPAAHSYPDGTTGMRPRSSLVLGLAPGGQVVMWMMSQRSNAVEVMRVSATEVEGDPADFASATASYLEEHGDYLEEHGLQLDKW</sequence>
<dbReference type="PROSITE" id="PS51257">
    <property type="entry name" value="PROKAR_LIPOPROTEIN"/>
    <property type="match status" value="1"/>
</dbReference>
<dbReference type="InterPro" id="IPR021326">
    <property type="entry name" value="DUF2931"/>
</dbReference>
<reference evidence="2 3" key="1">
    <citation type="submission" date="2018-07" db="EMBL/GenBank/DDBJ databases">
        <title>Freshwater and sediment microbial communities from various areas in North America, analyzing microbe dynamics in response to fracking.</title>
        <authorList>
            <person name="Lamendella R."/>
        </authorList>
    </citation>
    <scope>NUCLEOTIDE SEQUENCE [LARGE SCALE GENOMIC DNA]</scope>
    <source>
        <strain evidence="2 3">114E</strain>
        <strain evidence="1 4">114E_o</strain>
    </source>
</reference>
<gene>
    <name evidence="2" type="ORF">DET51_11077</name>
    <name evidence="1" type="ORF">DET64_11077</name>
</gene>
<protein>
    <submittedName>
        <fullName evidence="2">DUF2931 family protein</fullName>
    </submittedName>
</protein>
<evidence type="ECO:0000313" key="3">
    <source>
        <dbReference type="Proteomes" id="UP000252795"/>
    </source>
</evidence>
<evidence type="ECO:0000313" key="2">
    <source>
        <dbReference type="EMBL" id="RCW31824.1"/>
    </source>
</evidence>
<dbReference type="Pfam" id="PF11153">
    <property type="entry name" value="DUF2931"/>
    <property type="match status" value="1"/>
</dbReference>
<dbReference type="AlphaFoldDB" id="A0A368UWP2"/>
<name>A0A368UWP2_MARNT</name>
<keyword evidence="4" id="KW-1185">Reference proteome</keyword>
<proteinExistence type="predicted"/>
<comment type="caution">
    <text evidence="2">The sequence shown here is derived from an EMBL/GenBank/DDBJ whole genome shotgun (WGS) entry which is preliminary data.</text>
</comment>
<dbReference type="Proteomes" id="UP000252795">
    <property type="component" value="Unassembled WGS sequence"/>
</dbReference>
<dbReference type="EMBL" id="QPJB01000010">
    <property type="protein sequence ID" value="RCW31824.1"/>
    <property type="molecule type" value="Genomic_DNA"/>
</dbReference>
<evidence type="ECO:0000313" key="1">
    <source>
        <dbReference type="EMBL" id="RBP70439.1"/>
    </source>
</evidence>
<evidence type="ECO:0000313" key="4">
    <source>
        <dbReference type="Proteomes" id="UP000253065"/>
    </source>
</evidence>
<dbReference type="Proteomes" id="UP000253065">
    <property type="component" value="Unassembled WGS sequence"/>
</dbReference>